<dbReference type="Proteomes" id="UP001235939">
    <property type="component" value="Chromosome 23"/>
</dbReference>
<evidence type="ECO:0000313" key="1">
    <source>
        <dbReference type="EMBL" id="UYV83719.1"/>
    </source>
</evidence>
<reference evidence="1 2" key="1">
    <citation type="submission" date="2022-03" db="EMBL/GenBank/DDBJ databases">
        <title>A chromosomal length assembly of Cordylochernes scorpioides.</title>
        <authorList>
            <person name="Zeh D."/>
            <person name="Zeh J."/>
        </authorList>
    </citation>
    <scope>NUCLEOTIDE SEQUENCE [LARGE SCALE GENOMIC DNA]</scope>
    <source>
        <strain evidence="1">IN4F17</strain>
        <tissue evidence="1">Whole Body</tissue>
    </source>
</reference>
<proteinExistence type="predicted"/>
<accession>A0ABY6LT92</accession>
<gene>
    <name evidence="1" type="ORF">LAZ67_23002319</name>
</gene>
<sequence length="151" mass="16274">MSWDEVGHGSLGWVAAVRGIQCTRKAAVGVVLCQPPTAPPPTTAENAKYYQVPTEVISTAIGSLALDSTRKCPSEGVCVYLQQESVEGTTYFYPTDDATAAGRLGEESSPSILLPDFDVFPGNPSHIEHMKPKANAPSFFLPDELRMVGFW</sequence>
<protein>
    <submittedName>
        <fullName evidence="1">PAN3</fullName>
    </submittedName>
</protein>
<dbReference type="EMBL" id="CP092885">
    <property type="protein sequence ID" value="UYV83719.1"/>
    <property type="molecule type" value="Genomic_DNA"/>
</dbReference>
<name>A0ABY6LT92_9ARAC</name>
<organism evidence="1 2">
    <name type="scientific">Cordylochernes scorpioides</name>
    <dbReference type="NCBI Taxonomy" id="51811"/>
    <lineage>
        <taxon>Eukaryota</taxon>
        <taxon>Metazoa</taxon>
        <taxon>Ecdysozoa</taxon>
        <taxon>Arthropoda</taxon>
        <taxon>Chelicerata</taxon>
        <taxon>Arachnida</taxon>
        <taxon>Pseudoscorpiones</taxon>
        <taxon>Cheliferoidea</taxon>
        <taxon>Chernetidae</taxon>
        <taxon>Cordylochernes</taxon>
    </lineage>
</organism>
<evidence type="ECO:0000313" key="2">
    <source>
        <dbReference type="Proteomes" id="UP001235939"/>
    </source>
</evidence>
<keyword evidence="2" id="KW-1185">Reference proteome</keyword>